<dbReference type="AlphaFoldDB" id="A0A7J9AEC2"/>
<dbReference type="Proteomes" id="UP000593574">
    <property type="component" value="Unassembled WGS sequence"/>
</dbReference>
<keyword evidence="2" id="KW-1185">Reference proteome</keyword>
<feature type="non-terminal residue" evidence="1">
    <location>
        <position position="1"/>
    </location>
</feature>
<name>A0A7J9AEC2_9ROSI</name>
<dbReference type="EMBL" id="JABEZV010000009">
    <property type="protein sequence ID" value="MBA0721839.1"/>
    <property type="molecule type" value="Genomic_DNA"/>
</dbReference>
<evidence type="ECO:0000313" key="1">
    <source>
        <dbReference type="EMBL" id="MBA0721839.1"/>
    </source>
</evidence>
<comment type="caution">
    <text evidence="1">The sequence shown here is derived from an EMBL/GenBank/DDBJ whole genome shotgun (WGS) entry which is preliminary data.</text>
</comment>
<protein>
    <submittedName>
        <fullName evidence="1">Uncharacterized protein</fullName>
    </submittedName>
</protein>
<sequence length="68" mass="8274">FLLERTRELLFQKLHVFANLFDSIVPIWKNTFGVLRETFNSRMRKYFVSLKDQMIKRGYNVIITYVEV</sequence>
<proteinExistence type="predicted"/>
<evidence type="ECO:0000313" key="2">
    <source>
        <dbReference type="Proteomes" id="UP000593574"/>
    </source>
</evidence>
<accession>A0A7J9AEC2</accession>
<reference evidence="1 2" key="1">
    <citation type="journal article" date="2019" name="Genome Biol. Evol.">
        <title>Insights into the evolution of the New World diploid cottons (Gossypium, subgenus Houzingenia) based on genome sequencing.</title>
        <authorList>
            <person name="Grover C.E."/>
            <person name="Arick M.A. 2nd"/>
            <person name="Thrash A."/>
            <person name="Conover J.L."/>
            <person name="Sanders W.S."/>
            <person name="Peterson D.G."/>
            <person name="Frelichowski J.E."/>
            <person name="Scheffler J.A."/>
            <person name="Scheffler B.E."/>
            <person name="Wendel J.F."/>
        </authorList>
    </citation>
    <scope>NUCLEOTIDE SEQUENCE [LARGE SCALE GENOMIC DNA]</scope>
    <source>
        <strain evidence="1">4</strain>
        <tissue evidence="1">Leaf</tissue>
    </source>
</reference>
<gene>
    <name evidence="1" type="ORF">Golax_009343</name>
</gene>
<organism evidence="1 2">
    <name type="scientific">Gossypium laxum</name>
    <dbReference type="NCBI Taxonomy" id="34288"/>
    <lineage>
        <taxon>Eukaryota</taxon>
        <taxon>Viridiplantae</taxon>
        <taxon>Streptophyta</taxon>
        <taxon>Embryophyta</taxon>
        <taxon>Tracheophyta</taxon>
        <taxon>Spermatophyta</taxon>
        <taxon>Magnoliopsida</taxon>
        <taxon>eudicotyledons</taxon>
        <taxon>Gunneridae</taxon>
        <taxon>Pentapetalae</taxon>
        <taxon>rosids</taxon>
        <taxon>malvids</taxon>
        <taxon>Malvales</taxon>
        <taxon>Malvaceae</taxon>
        <taxon>Malvoideae</taxon>
        <taxon>Gossypium</taxon>
    </lineage>
</organism>